<reference evidence="1 2" key="1">
    <citation type="submission" date="2009-07" db="EMBL/GenBank/DDBJ databases">
        <authorList>
            <person name="Madupu R."/>
            <person name="Sebastian Y."/>
            <person name="Durkin A.S."/>
            <person name="Torralba M."/>
            <person name="Methe B."/>
            <person name="Sutton G.G."/>
            <person name="Strausberg R.L."/>
            <person name="Nelson K.E."/>
        </authorList>
    </citation>
    <scope>NUCLEOTIDE SEQUENCE [LARGE SCALE GENOMIC DNA]</scope>
    <source>
        <strain evidence="1 2">RM3277</strain>
    </source>
</reference>
<dbReference type="AlphaFoldDB" id="C6REQ2"/>
<proteinExistence type="predicted"/>
<evidence type="ECO:0000313" key="2">
    <source>
        <dbReference type="Proteomes" id="UP000003107"/>
    </source>
</evidence>
<evidence type="ECO:0000313" key="1">
    <source>
        <dbReference type="EMBL" id="EET80146.1"/>
    </source>
</evidence>
<organism evidence="1 2">
    <name type="scientific">Campylobacter showae RM3277</name>
    <dbReference type="NCBI Taxonomy" id="553219"/>
    <lineage>
        <taxon>Bacteria</taxon>
        <taxon>Pseudomonadati</taxon>
        <taxon>Campylobacterota</taxon>
        <taxon>Epsilonproteobacteria</taxon>
        <taxon>Campylobacterales</taxon>
        <taxon>Campylobacteraceae</taxon>
        <taxon>Campylobacter</taxon>
    </lineage>
</organism>
<name>C6REQ2_9BACT</name>
<comment type="caution">
    <text evidence="1">The sequence shown here is derived from an EMBL/GenBank/DDBJ whole genome shotgun (WGS) entry which is preliminary data.</text>
</comment>
<keyword evidence="2" id="KW-1185">Reference proteome</keyword>
<accession>C6REQ2</accession>
<sequence>MAGYKSVIKKISTMPPKKKAINFLPPNDVLNLQNHGLV</sequence>
<gene>
    <name evidence="1" type="ORF">CAMSH0001_0985</name>
</gene>
<protein>
    <submittedName>
        <fullName evidence="1">Uncharacterized protein</fullName>
    </submittedName>
</protein>
<dbReference type="EMBL" id="ACVQ01000015">
    <property type="protein sequence ID" value="EET80146.1"/>
    <property type="molecule type" value="Genomic_DNA"/>
</dbReference>
<dbReference type="Proteomes" id="UP000003107">
    <property type="component" value="Unassembled WGS sequence"/>
</dbReference>